<dbReference type="InterPro" id="IPR024079">
    <property type="entry name" value="MetalloPept_cat_dom_sf"/>
</dbReference>
<feature type="chain" id="PRO_5046033197" evidence="8">
    <location>
        <begin position="29"/>
        <end position="665"/>
    </location>
</feature>
<dbReference type="RefSeq" id="WP_223676007.1">
    <property type="nucleotide sequence ID" value="NZ_JAINZW010000003.1"/>
</dbReference>
<name>A0ABS7T6Q7_9GAMM</name>
<dbReference type="InterPro" id="IPR000718">
    <property type="entry name" value="Peptidase_M13"/>
</dbReference>
<feature type="domain" description="Peptidase M13 C-terminal" evidence="9">
    <location>
        <begin position="467"/>
        <end position="655"/>
    </location>
</feature>
<evidence type="ECO:0000256" key="3">
    <source>
        <dbReference type="ARBA" id="ARBA00022670"/>
    </source>
</evidence>
<feature type="signal peptide" evidence="8">
    <location>
        <begin position="1"/>
        <end position="28"/>
    </location>
</feature>
<comment type="similarity">
    <text evidence="2">Belongs to the peptidase M13 family.</text>
</comment>
<keyword evidence="8" id="KW-0732">Signal</keyword>
<dbReference type="InterPro" id="IPR018497">
    <property type="entry name" value="Peptidase_M13_C"/>
</dbReference>
<keyword evidence="12" id="KW-1185">Reference proteome</keyword>
<keyword evidence="7" id="KW-0482">Metalloprotease</keyword>
<keyword evidence="5" id="KW-0378">Hydrolase</keyword>
<organism evidence="11 12">
    <name type="scientific">Novilysobacter selenitireducens</name>
    <dbReference type="NCBI Taxonomy" id="2872639"/>
    <lineage>
        <taxon>Bacteria</taxon>
        <taxon>Pseudomonadati</taxon>
        <taxon>Pseudomonadota</taxon>
        <taxon>Gammaproteobacteria</taxon>
        <taxon>Lysobacterales</taxon>
        <taxon>Lysobacteraceae</taxon>
        <taxon>Novilysobacter</taxon>
    </lineage>
</organism>
<feature type="domain" description="Peptidase M13 N-terminal" evidence="10">
    <location>
        <begin position="37"/>
        <end position="412"/>
    </location>
</feature>
<keyword evidence="4" id="KW-0479">Metal-binding</keyword>
<protein>
    <submittedName>
        <fullName evidence="11">M13 family metallopeptidase</fullName>
    </submittedName>
</protein>
<comment type="cofactor">
    <cofactor evidence="1">
        <name>Zn(2+)</name>
        <dbReference type="ChEBI" id="CHEBI:29105"/>
    </cofactor>
</comment>
<proteinExistence type="inferred from homology"/>
<dbReference type="Gene3D" id="1.10.1380.10">
    <property type="entry name" value="Neutral endopeptidase , domain2"/>
    <property type="match status" value="1"/>
</dbReference>
<comment type="caution">
    <text evidence="11">The sequence shown here is derived from an EMBL/GenBank/DDBJ whole genome shotgun (WGS) entry which is preliminary data.</text>
</comment>
<dbReference type="Pfam" id="PF01431">
    <property type="entry name" value="Peptidase_M13"/>
    <property type="match status" value="1"/>
</dbReference>
<evidence type="ECO:0000256" key="2">
    <source>
        <dbReference type="ARBA" id="ARBA00007357"/>
    </source>
</evidence>
<gene>
    <name evidence="11" type="ORF">K6753_08400</name>
</gene>
<evidence type="ECO:0000256" key="1">
    <source>
        <dbReference type="ARBA" id="ARBA00001947"/>
    </source>
</evidence>
<evidence type="ECO:0000259" key="9">
    <source>
        <dbReference type="Pfam" id="PF01431"/>
    </source>
</evidence>
<dbReference type="Proteomes" id="UP001430954">
    <property type="component" value="Unassembled WGS sequence"/>
</dbReference>
<evidence type="ECO:0000313" key="11">
    <source>
        <dbReference type="EMBL" id="MBZ4039554.1"/>
    </source>
</evidence>
<evidence type="ECO:0000259" key="10">
    <source>
        <dbReference type="Pfam" id="PF05649"/>
    </source>
</evidence>
<evidence type="ECO:0000313" key="12">
    <source>
        <dbReference type="Proteomes" id="UP001430954"/>
    </source>
</evidence>
<dbReference type="PANTHER" id="PTHR11733:SF167">
    <property type="entry name" value="FI17812P1-RELATED"/>
    <property type="match status" value="1"/>
</dbReference>
<dbReference type="PANTHER" id="PTHR11733">
    <property type="entry name" value="ZINC METALLOPROTEASE FAMILY M13 NEPRILYSIN-RELATED"/>
    <property type="match status" value="1"/>
</dbReference>
<evidence type="ECO:0000256" key="8">
    <source>
        <dbReference type="SAM" id="SignalP"/>
    </source>
</evidence>
<accession>A0ABS7T6Q7</accession>
<dbReference type="Gene3D" id="3.40.390.10">
    <property type="entry name" value="Collagenase (Catalytic Domain)"/>
    <property type="match status" value="1"/>
</dbReference>
<sequence length="665" mass="72680">MPRHALRPLACALALTLASTLAAPAVHAQAAKPPAACTDFYGHANADWLQNNPLTAGVASISALGQLGDRARHQQVELLNAAMQSPQGNVQQLLGDFWASGLDEAAVERDGAQPIAPLLSRIDAIRRHRDIAPALAALHQVGIPVAFNFSADVDLRDLKRHIGYFSQGGLGLPDPAYYIRVDQPTRDLLGQYTAYVQKILALTGTPDDEVAEQAQLVLDLETRIAQVTRPLAQLRDPRSNFAPVATAELDKTYPNLRLGEFLQAQSVSDDTVSIANPELFAQIDGLVRQLKPEQWKAYLRWRVGDAMAPYMARPWRDASFDFRGRVLEGRTAQLPRQQMVLDAINHAAGPMLGREYAARYLPAATKSRAQEIATAVRNAMGAALDRDTRLGPQAKAEAKAKLAAMKIEVGTPSRDLDYTIQPMGRGSFGGNMLIASTWHHAQEMRRIGAENADRRWNVLPQQPALAYDIAQNRLVVTAAMLQAPVLDMTLDTAAQYGSFGALVGHEISHGFDSRGHLVDASEQVRSWWTPAETAAWDTVGNRVITQYGALEYPVIEGIRVNGAQTRDENLADLAGIELAWAAYQTARPDAPKESREDFFEGWASIWAEHMSEAEATRRAASSVHAPGQWRTNAPLMNHAGFAETFGCKASADMRLGDGERVVLWP</sequence>
<dbReference type="PRINTS" id="PR00786">
    <property type="entry name" value="NEPRILYSIN"/>
</dbReference>
<dbReference type="SUPFAM" id="SSF55486">
    <property type="entry name" value="Metalloproteases ('zincins'), catalytic domain"/>
    <property type="match status" value="1"/>
</dbReference>
<evidence type="ECO:0000256" key="4">
    <source>
        <dbReference type="ARBA" id="ARBA00022723"/>
    </source>
</evidence>
<keyword evidence="6" id="KW-0862">Zinc</keyword>
<evidence type="ECO:0000256" key="5">
    <source>
        <dbReference type="ARBA" id="ARBA00022801"/>
    </source>
</evidence>
<evidence type="ECO:0000256" key="6">
    <source>
        <dbReference type="ARBA" id="ARBA00022833"/>
    </source>
</evidence>
<dbReference type="Pfam" id="PF05649">
    <property type="entry name" value="Peptidase_M13_N"/>
    <property type="match status" value="1"/>
</dbReference>
<dbReference type="CDD" id="cd08662">
    <property type="entry name" value="M13"/>
    <property type="match status" value="1"/>
</dbReference>
<dbReference type="InterPro" id="IPR008753">
    <property type="entry name" value="Peptidase_M13_N"/>
</dbReference>
<dbReference type="EMBL" id="JAINZW010000003">
    <property type="protein sequence ID" value="MBZ4039554.1"/>
    <property type="molecule type" value="Genomic_DNA"/>
</dbReference>
<dbReference type="InterPro" id="IPR042089">
    <property type="entry name" value="Peptidase_M13_dom_2"/>
</dbReference>
<reference evidence="11 12" key="1">
    <citation type="submission" date="2021-09" db="EMBL/GenBank/DDBJ databases">
        <title>Lysobacter sp. 13A isolated from the river sediment.</title>
        <authorList>
            <person name="Liu H."/>
            <person name="Li S."/>
            <person name="Mao S."/>
        </authorList>
    </citation>
    <scope>NUCLEOTIDE SEQUENCE [LARGE SCALE GENOMIC DNA]</scope>
    <source>
        <strain evidence="11 12">13A</strain>
    </source>
</reference>
<keyword evidence="3" id="KW-0645">Protease</keyword>
<dbReference type="PROSITE" id="PS51885">
    <property type="entry name" value="NEPRILYSIN"/>
    <property type="match status" value="1"/>
</dbReference>
<evidence type="ECO:0000256" key="7">
    <source>
        <dbReference type="ARBA" id="ARBA00023049"/>
    </source>
</evidence>